<organism evidence="2 3">
    <name type="scientific">Rosa chinensis</name>
    <name type="common">China rose</name>
    <dbReference type="NCBI Taxonomy" id="74649"/>
    <lineage>
        <taxon>Eukaryota</taxon>
        <taxon>Viridiplantae</taxon>
        <taxon>Streptophyta</taxon>
        <taxon>Embryophyta</taxon>
        <taxon>Tracheophyta</taxon>
        <taxon>Spermatophyta</taxon>
        <taxon>Magnoliopsida</taxon>
        <taxon>eudicotyledons</taxon>
        <taxon>Gunneridae</taxon>
        <taxon>Pentapetalae</taxon>
        <taxon>rosids</taxon>
        <taxon>fabids</taxon>
        <taxon>Rosales</taxon>
        <taxon>Rosaceae</taxon>
        <taxon>Rosoideae</taxon>
        <taxon>Rosoideae incertae sedis</taxon>
        <taxon>Rosa</taxon>
    </lineage>
</organism>
<reference evidence="2 3" key="1">
    <citation type="journal article" date="2018" name="Nat. Genet.">
        <title>The Rosa genome provides new insights in the design of modern roses.</title>
        <authorList>
            <person name="Bendahmane M."/>
        </authorList>
    </citation>
    <scope>NUCLEOTIDE SEQUENCE [LARGE SCALE GENOMIC DNA]</scope>
    <source>
        <strain evidence="3">cv. Old Blush</strain>
    </source>
</reference>
<keyword evidence="3" id="KW-1185">Reference proteome</keyword>
<dbReference type="EMBL" id="PDCK01000043">
    <property type="protein sequence ID" value="PRQ34492.1"/>
    <property type="molecule type" value="Genomic_DNA"/>
</dbReference>
<evidence type="ECO:0000256" key="1">
    <source>
        <dbReference type="SAM" id="MobiDB-lite"/>
    </source>
</evidence>
<comment type="caution">
    <text evidence="2">The sequence shown here is derived from an EMBL/GenBank/DDBJ whole genome shotgun (WGS) entry which is preliminary data.</text>
</comment>
<dbReference type="AlphaFoldDB" id="A0A2P6QJZ7"/>
<evidence type="ECO:0000313" key="3">
    <source>
        <dbReference type="Proteomes" id="UP000238479"/>
    </source>
</evidence>
<gene>
    <name evidence="2" type="ORF">RchiOBHm_Chr5g0069531</name>
</gene>
<proteinExistence type="predicted"/>
<dbReference type="Gramene" id="PRQ34492">
    <property type="protein sequence ID" value="PRQ34492"/>
    <property type="gene ID" value="RchiOBHm_Chr5g0069531"/>
</dbReference>
<protein>
    <submittedName>
        <fullName evidence="2">Uncharacterized protein</fullName>
    </submittedName>
</protein>
<accession>A0A2P6QJZ7</accession>
<evidence type="ECO:0000313" key="2">
    <source>
        <dbReference type="EMBL" id="PRQ34492.1"/>
    </source>
</evidence>
<sequence>MFFLNNELPYCVLSSLLSSASANKEEGIPTDFMMSIQLESHKNGNGGSELKRWRGGGGVGGSESQKDGNGRCKISNGTSGKDAKLVERSGSTIDGREFRPWFCKCQRFLVAVEELGFSPFEL</sequence>
<feature type="region of interest" description="Disordered" evidence="1">
    <location>
        <begin position="42"/>
        <end position="86"/>
    </location>
</feature>
<name>A0A2P6QJZ7_ROSCH</name>
<dbReference type="Proteomes" id="UP000238479">
    <property type="component" value="Chromosome 5"/>
</dbReference>